<sequence>MLRVVNLISGEGTTNLAVLEAESPGGKLYRLAETVALIFSKPLAPGRLKAERKGFSKSNIWVVHPDTWRWGKGLLEILDKYRPDFFHQLGWMPLTPLEVVECYNGLNQHLGPGGKWMHGVRRIYTHMRFCELIGEQRPIPVFCQRVATKYDEGSVIYLQYEDLLPNESPEEAAKRLIEIEHRVQIEALYRLATNSIKEQPVPRLALSSREEEILLRVKKEARDRYPPEYLIKP</sequence>
<organism evidence="2 3">
    <name type="scientific">Candidatus Nealsonbacteria bacterium CG_4_10_14_0_2_um_filter_39_15</name>
    <dbReference type="NCBI Taxonomy" id="1974681"/>
    <lineage>
        <taxon>Bacteria</taxon>
        <taxon>Candidatus Nealsoniibacteriota</taxon>
    </lineage>
</organism>
<proteinExistence type="predicted"/>
<dbReference type="AlphaFoldDB" id="A0A2M7UWB3"/>
<dbReference type="InterPro" id="IPR002376">
    <property type="entry name" value="Formyl_transf_N"/>
</dbReference>
<gene>
    <name evidence="2" type="ORF">COX91_01140</name>
</gene>
<feature type="domain" description="Formyl transferase N-terminal" evidence="1">
    <location>
        <begin position="3"/>
        <end position="188"/>
    </location>
</feature>
<reference evidence="3" key="1">
    <citation type="submission" date="2017-09" db="EMBL/GenBank/DDBJ databases">
        <title>Depth-based differentiation of microbial function through sediment-hosted aquifers and enrichment of novel symbionts in the deep terrestrial subsurface.</title>
        <authorList>
            <person name="Probst A.J."/>
            <person name="Ladd B."/>
            <person name="Jarett J.K."/>
            <person name="Geller-Mcgrath D.E."/>
            <person name="Sieber C.M.K."/>
            <person name="Emerson J.B."/>
            <person name="Anantharaman K."/>
            <person name="Thomas B.C."/>
            <person name="Malmstrom R."/>
            <person name="Stieglmeier M."/>
            <person name="Klingl A."/>
            <person name="Woyke T."/>
            <person name="Ryan C.M."/>
            <person name="Banfield J.F."/>
        </authorList>
    </citation>
    <scope>NUCLEOTIDE SEQUENCE [LARGE SCALE GENOMIC DNA]</scope>
</reference>
<dbReference type="Gene3D" id="3.40.50.170">
    <property type="entry name" value="Formyl transferase, N-terminal domain"/>
    <property type="match status" value="1"/>
</dbReference>
<dbReference type="Proteomes" id="UP000230081">
    <property type="component" value="Unassembled WGS sequence"/>
</dbReference>
<name>A0A2M7UWB3_9BACT</name>
<protein>
    <recommendedName>
        <fullName evidence="1">Formyl transferase N-terminal domain-containing protein</fullName>
    </recommendedName>
</protein>
<evidence type="ECO:0000259" key="1">
    <source>
        <dbReference type="Pfam" id="PF00551"/>
    </source>
</evidence>
<evidence type="ECO:0000313" key="3">
    <source>
        <dbReference type="Proteomes" id="UP000230081"/>
    </source>
</evidence>
<evidence type="ECO:0000313" key="2">
    <source>
        <dbReference type="EMBL" id="PIZ88252.1"/>
    </source>
</evidence>
<dbReference type="InterPro" id="IPR036477">
    <property type="entry name" value="Formyl_transf_N_sf"/>
</dbReference>
<dbReference type="EMBL" id="PFPA01000022">
    <property type="protein sequence ID" value="PIZ88252.1"/>
    <property type="molecule type" value="Genomic_DNA"/>
</dbReference>
<dbReference type="SUPFAM" id="SSF53328">
    <property type="entry name" value="Formyltransferase"/>
    <property type="match status" value="1"/>
</dbReference>
<accession>A0A2M7UWB3</accession>
<dbReference type="Pfam" id="PF00551">
    <property type="entry name" value="Formyl_trans_N"/>
    <property type="match status" value="1"/>
</dbReference>
<comment type="caution">
    <text evidence="2">The sequence shown here is derived from an EMBL/GenBank/DDBJ whole genome shotgun (WGS) entry which is preliminary data.</text>
</comment>